<evidence type="ECO:0000313" key="4">
    <source>
        <dbReference type="Proteomes" id="UP000027616"/>
    </source>
</evidence>
<proteinExistence type="predicted"/>
<dbReference type="GO" id="GO:0003676">
    <property type="term" value="F:nucleic acid binding"/>
    <property type="evidence" value="ECO:0007669"/>
    <property type="project" value="InterPro"/>
</dbReference>
<accession>A0A060R8X4</accession>
<dbReference type="CDD" id="cd00085">
    <property type="entry name" value="HNHc"/>
    <property type="match status" value="1"/>
</dbReference>
<dbReference type="STRING" id="1433126.BN938_0086"/>
<dbReference type="KEGG" id="rbc:BN938_0462"/>
<dbReference type="Pfam" id="PF01844">
    <property type="entry name" value="HNH"/>
    <property type="match status" value="1"/>
</dbReference>
<keyword evidence="4" id="KW-1185">Reference proteome</keyword>
<evidence type="ECO:0000313" key="2">
    <source>
        <dbReference type="EMBL" id="CDN30193.1"/>
    </source>
</evidence>
<name>A0A060R8X4_9BACT</name>
<dbReference type="KEGG" id="rbc:BN938_0086"/>
<dbReference type="GO" id="GO:0004519">
    <property type="term" value="F:endonuclease activity"/>
    <property type="evidence" value="ECO:0007669"/>
    <property type="project" value="InterPro"/>
</dbReference>
<dbReference type="EMBL" id="HG934468">
    <property type="protein sequence ID" value="CDN30567.1"/>
    <property type="molecule type" value="Genomic_DNA"/>
</dbReference>
<dbReference type="HOGENOM" id="CLU_108879_11_0_10"/>
<dbReference type="AlphaFoldDB" id="A0A060R8X4"/>
<dbReference type="InterPro" id="IPR002711">
    <property type="entry name" value="HNH"/>
</dbReference>
<sequence length="51" mass="5796">MCEECLRQDKLIKAQMVDHIKPINKGGSKLDIDNLQSLCNRCHALKSAKEK</sequence>
<dbReference type="Proteomes" id="UP000027616">
    <property type="component" value="Chromosome I"/>
</dbReference>
<dbReference type="GO" id="GO:0008270">
    <property type="term" value="F:zinc ion binding"/>
    <property type="evidence" value="ECO:0007669"/>
    <property type="project" value="InterPro"/>
</dbReference>
<evidence type="ECO:0000259" key="1">
    <source>
        <dbReference type="Pfam" id="PF01844"/>
    </source>
</evidence>
<reference evidence="2 4" key="2">
    <citation type="journal article" date="2015" name="Genome Announc.">
        <title>Complete Genome Sequence of the Novel Leech Symbiont Mucinivorans hirudinis M3T.</title>
        <authorList>
            <person name="Nelson M.C."/>
            <person name="Bomar L."/>
            <person name="Graf J."/>
        </authorList>
    </citation>
    <scope>NUCLEOTIDE SEQUENCE [LARGE SCALE GENOMIC DNA]</scope>
    <source>
        <strain evidence="4">M3</strain>
    </source>
</reference>
<protein>
    <recommendedName>
        <fullName evidence="1">HNH domain-containing protein</fullName>
    </recommendedName>
</protein>
<dbReference type="Gene3D" id="1.10.30.50">
    <property type="match status" value="1"/>
</dbReference>
<gene>
    <name evidence="2" type="ORF">BN938_0086</name>
    <name evidence="3" type="ORF">BN938_0462</name>
</gene>
<dbReference type="InterPro" id="IPR003615">
    <property type="entry name" value="HNH_nuc"/>
</dbReference>
<feature type="domain" description="HNH" evidence="1">
    <location>
        <begin position="2"/>
        <end position="48"/>
    </location>
</feature>
<evidence type="ECO:0000313" key="3">
    <source>
        <dbReference type="EMBL" id="CDN30567.1"/>
    </source>
</evidence>
<dbReference type="EMBL" id="HG934468">
    <property type="protein sequence ID" value="CDN30193.1"/>
    <property type="molecule type" value="Genomic_DNA"/>
</dbReference>
<reference evidence="2" key="1">
    <citation type="submission" date="2014-01" db="EMBL/GenBank/DDBJ databases">
        <authorList>
            <person name="Nelson M."/>
        </authorList>
    </citation>
    <scope>NUCLEOTIDE SEQUENCE</scope>
</reference>
<organism evidence="2 4">
    <name type="scientific">Mucinivorans hirudinis</name>
    <dbReference type="NCBI Taxonomy" id="1433126"/>
    <lineage>
        <taxon>Bacteria</taxon>
        <taxon>Pseudomonadati</taxon>
        <taxon>Bacteroidota</taxon>
        <taxon>Bacteroidia</taxon>
        <taxon>Bacteroidales</taxon>
        <taxon>Rikenellaceae</taxon>
        <taxon>Mucinivorans</taxon>
    </lineage>
</organism>